<dbReference type="EMBL" id="LCKW01000037">
    <property type="protein sequence ID" value="KKU06960.1"/>
    <property type="molecule type" value="Genomic_DNA"/>
</dbReference>
<reference evidence="1 2" key="1">
    <citation type="journal article" date="2015" name="Nature">
        <title>rRNA introns, odd ribosomes, and small enigmatic genomes across a large radiation of phyla.</title>
        <authorList>
            <person name="Brown C.T."/>
            <person name="Hug L.A."/>
            <person name="Thomas B.C."/>
            <person name="Sharon I."/>
            <person name="Castelle C.J."/>
            <person name="Singh A."/>
            <person name="Wilkins M.J."/>
            <person name="Williams K.H."/>
            <person name="Banfield J.F."/>
        </authorList>
    </citation>
    <scope>NUCLEOTIDE SEQUENCE [LARGE SCALE GENOMIC DNA]</scope>
</reference>
<proteinExistence type="predicted"/>
<evidence type="ECO:0000313" key="2">
    <source>
        <dbReference type="Proteomes" id="UP000034354"/>
    </source>
</evidence>
<evidence type="ECO:0000313" key="1">
    <source>
        <dbReference type="EMBL" id="KKU06960.1"/>
    </source>
</evidence>
<sequence length="85" mass="9415">MRRLHIHRGQNEIIGLRLRLPVNAQADWEARGGISAEVLGTNNDGWTFVRITGCQRGEAELVVLSDGRPIGQIYLCVVSEDDTIS</sequence>
<name>A0A0G1QE82_9BACT</name>
<accession>A0A0G1QE82</accession>
<organism evidence="1 2">
    <name type="scientific">Candidatus Uhrbacteria bacterium GW2011_GWE2_45_35</name>
    <dbReference type="NCBI Taxonomy" id="1618993"/>
    <lineage>
        <taxon>Bacteria</taxon>
        <taxon>Candidatus Uhriibacteriota</taxon>
    </lineage>
</organism>
<dbReference type="AlphaFoldDB" id="A0A0G1QE82"/>
<gene>
    <name evidence="1" type="ORF">UX09_C0037G0006</name>
</gene>
<comment type="caution">
    <text evidence="1">The sequence shown here is derived from an EMBL/GenBank/DDBJ whole genome shotgun (WGS) entry which is preliminary data.</text>
</comment>
<protein>
    <submittedName>
        <fullName evidence="1">Uncharacterized protein</fullName>
    </submittedName>
</protein>
<dbReference type="Proteomes" id="UP000034354">
    <property type="component" value="Unassembled WGS sequence"/>
</dbReference>